<evidence type="ECO:0008006" key="16">
    <source>
        <dbReference type="Google" id="ProtNLM"/>
    </source>
</evidence>
<organism evidence="14 15">
    <name type="scientific">Saponaria officinalis</name>
    <name type="common">Common soapwort</name>
    <name type="synonym">Lychnis saponaria</name>
    <dbReference type="NCBI Taxonomy" id="3572"/>
    <lineage>
        <taxon>Eukaryota</taxon>
        <taxon>Viridiplantae</taxon>
        <taxon>Streptophyta</taxon>
        <taxon>Embryophyta</taxon>
        <taxon>Tracheophyta</taxon>
        <taxon>Spermatophyta</taxon>
        <taxon>Magnoliopsida</taxon>
        <taxon>eudicotyledons</taxon>
        <taxon>Gunneridae</taxon>
        <taxon>Pentapetalae</taxon>
        <taxon>Caryophyllales</taxon>
        <taxon>Caryophyllaceae</taxon>
        <taxon>Caryophylleae</taxon>
        <taxon>Saponaria</taxon>
    </lineage>
</organism>
<evidence type="ECO:0000313" key="15">
    <source>
        <dbReference type="Proteomes" id="UP001443914"/>
    </source>
</evidence>
<evidence type="ECO:0000256" key="12">
    <source>
        <dbReference type="PIRSR" id="PIRSR602401-1"/>
    </source>
</evidence>
<dbReference type="Pfam" id="PF00067">
    <property type="entry name" value="p450"/>
    <property type="match status" value="1"/>
</dbReference>
<name>A0AAW1I2I9_SAPOF</name>
<gene>
    <name evidence="14" type="ORF">RND81_10G094000</name>
</gene>
<dbReference type="InterPro" id="IPR017972">
    <property type="entry name" value="Cyt_P450_CS"/>
</dbReference>
<dbReference type="SUPFAM" id="SSF48264">
    <property type="entry name" value="Cytochrome P450"/>
    <property type="match status" value="1"/>
</dbReference>
<reference evidence="14" key="1">
    <citation type="submission" date="2024-03" db="EMBL/GenBank/DDBJ databases">
        <title>WGS assembly of Saponaria officinalis var. Norfolk2.</title>
        <authorList>
            <person name="Jenkins J."/>
            <person name="Shu S."/>
            <person name="Grimwood J."/>
            <person name="Barry K."/>
            <person name="Goodstein D."/>
            <person name="Schmutz J."/>
            <person name="Leebens-Mack J."/>
            <person name="Osbourn A."/>
        </authorList>
    </citation>
    <scope>NUCLEOTIDE SEQUENCE [LARGE SCALE GENOMIC DNA]</scope>
    <source>
        <strain evidence="14">JIC</strain>
    </source>
</reference>
<evidence type="ECO:0000256" key="1">
    <source>
        <dbReference type="ARBA" id="ARBA00001971"/>
    </source>
</evidence>
<proteinExistence type="inferred from homology"/>
<dbReference type="GO" id="GO:0016705">
    <property type="term" value="F:oxidoreductase activity, acting on paired donors, with incorporation or reduction of molecular oxygen"/>
    <property type="evidence" value="ECO:0007669"/>
    <property type="project" value="InterPro"/>
</dbReference>
<dbReference type="PRINTS" id="PR00463">
    <property type="entry name" value="EP450I"/>
</dbReference>
<evidence type="ECO:0000256" key="8">
    <source>
        <dbReference type="ARBA" id="ARBA00023002"/>
    </source>
</evidence>
<evidence type="ECO:0000256" key="13">
    <source>
        <dbReference type="RuleBase" id="RU000461"/>
    </source>
</evidence>
<dbReference type="GO" id="GO:0004497">
    <property type="term" value="F:monooxygenase activity"/>
    <property type="evidence" value="ECO:0007669"/>
    <property type="project" value="UniProtKB-KW"/>
</dbReference>
<evidence type="ECO:0000313" key="14">
    <source>
        <dbReference type="EMBL" id="KAK9682748.1"/>
    </source>
</evidence>
<dbReference type="GO" id="GO:0016020">
    <property type="term" value="C:membrane"/>
    <property type="evidence" value="ECO:0007669"/>
    <property type="project" value="UniProtKB-SubCell"/>
</dbReference>
<keyword evidence="7" id="KW-1133">Transmembrane helix</keyword>
<evidence type="ECO:0000256" key="10">
    <source>
        <dbReference type="ARBA" id="ARBA00023033"/>
    </source>
</evidence>
<evidence type="ECO:0000256" key="3">
    <source>
        <dbReference type="ARBA" id="ARBA00010617"/>
    </source>
</evidence>
<dbReference type="PANTHER" id="PTHR47944:SF10">
    <property type="entry name" value="CYTOCHROME P450 98A9"/>
    <property type="match status" value="1"/>
</dbReference>
<evidence type="ECO:0000256" key="7">
    <source>
        <dbReference type="ARBA" id="ARBA00022989"/>
    </source>
</evidence>
<feature type="binding site" description="axial binding residue" evidence="12">
    <location>
        <position position="432"/>
    </location>
    <ligand>
        <name>heme</name>
        <dbReference type="ChEBI" id="CHEBI:30413"/>
    </ligand>
    <ligandPart>
        <name>Fe</name>
        <dbReference type="ChEBI" id="CHEBI:18248"/>
    </ligandPart>
</feature>
<sequence>MDLIYQYSLSFLSIFLAYKLYKKFTIKLPPGPPRWSVVDSLYDVDLVRQYGPIVSVWFRSSLNVIVSNSELAKEVLKENDQVLSDRPKNGCIGNYSNNGNGLVWANYGPHFVKLKHICMVELFSSKRLEALRHIREDEVIVMVGSIFKDCTDPENKGKSLLVKKYLEGVTFNNITRLTLGKRFENEEGIMDEQGLKFKSILEDGLKLDNFRGVMDQVSWLQWVMSFGIKSSTKRTSVRDSLIKQIMVEHRLNLQKSGEEAGNQHFVDALVTLQEKYNLNDDIIVGLLWDMIVMGIDTIAASVEWALAELIKTSRLQKKAQDELDRVIGPDRVMTEWDYSNLPYLRCIVKETLRLHPPTPFLIPHKAHTHVKIGPYDIPKGSTVLVNGRAISRDPSIWKSPLEFRPERFMEEDVDLKGHDFRLLPFGSGRRVCPGAQLGFNLVTSILGHLLHHFNWAPADGLMPEDIDMGEKMGLLAQMNTPLEAFATPRLPRFLYKSMVEM</sequence>
<evidence type="ECO:0000256" key="9">
    <source>
        <dbReference type="ARBA" id="ARBA00023004"/>
    </source>
</evidence>
<dbReference type="PANTHER" id="PTHR47944">
    <property type="entry name" value="CYTOCHROME P450 98A9"/>
    <property type="match status" value="1"/>
</dbReference>
<dbReference type="FunFam" id="1.10.630.10:FF:000039">
    <property type="entry name" value="Cytochrome P450"/>
    <property type="match status" value="1"/>
</dbReference>
<dbReference type="GO" id="GO:0020037">
    <property type="term" value="F:heme binding"/>
    <property type="evidence" value="ECO:0007669"/>
    <property type="project" value="InterPro"/>
</dbReference>
<comment type="caution">
    <text evidence="14">The sequence shown here is derived from an EMBL/GenBank/DDBJ whole genome shotgun (WGS) entry which is preliminary data.</text>
</comment>
<protein>
    <recommendedName>
        <fullName evidence="16">Cytochrome P450</fullName>
    </recommendedName>
</protein>
<evidence type="ECO:0000256" key="11">
    <source>
        <dbReference type="ARBA" id="ARBA00023136"/>
    </source>
</evidence>
<keyword evidence="10 13" id="KW-0503">Monooxygenase</keyword>
<dbReference type="Gene3D" id="1.10.630.10">
    <property type="entry name" value="Cytochrome P450"/>
    <property type="match status" value="1"/>
</dbReference>
<dbReference type="PROSITE" id="PS00086">
    <property type="entry name" value="CYTOCHROME_P450"/>
    <property type="match status" value="1"/>
</dbReference>
<evidence type="ECO:0000256" key="5">
    <source>
        <dbReference type="ARBA" id="ARBA00022692"/>
    </source>
</evidence>
<dbReference type="PRINTS" id="PR00385">
    <property type="entry name" value="P450"/>
</dbReference>
<keyword evidence="11" id="KW-0472">Membrane</keyword>
<dbReference type="InterPro" id="IPR001128">
    <property type="entry name" value="Cyt_P450"/>
</dbReference>
<dbReference type="InterPro" id="IPR036396">
    <property type="entry name" value="Cyt_P450_sf"/>
</dbReference>
<comment type="similarity">
    <text evidence="3 13">Belongs to the cytochrome P450 family.</text>
</comment>
<evidence type="ECO:0000256" key="2">
    <source>
        <dbReference type="ARBA" id="ARBA00004167"/>
    </source>
</evidence>
<keyword evidence="9 12" id="KW-0408">Iron</keyword>
<dbReference type="InterPro" id="IPR002401">
    <property type="entry name" value="Cyt_P450_E_grp-I"/>
</dbReference>
<dbReference type="EMBL" id="JBDFQZ010000010">
    <property type="protein sequence ID" value="KAK9682748.1"/>
    <property type="molecule type" value="Genomic_DNA"/>
</dbReference>
<keyword evidence="6 12" id="KW-0479">Metal-binding</keyword>
<comment type="cofactor">
    <cofactor evidence="1 12">
        <name>heme</name>
        <dbReference type="ChEBI" id="CHEBI:30413"/>
    </cofactor>
</comment>
<comment type="subcellular location">
    <subcellularLocation>
        <location evidence="2">Membrane</location>
        <topology evidence="2">Single-pass membrane protein</topology>
    </subcellularLocation>
</comment>
<keyword evidence="5" id="KW-0812">Transmembrane</keyword>
<accession>A0AAW1I2I9</accession>
<keyword evidence="8 13" id="KW-0560">Oxidoreductase</keyword>
<dbReference type="GO" id="GO:0005506">
    <property type="term" value="F:iron ion binding"/>
    <property type="evidence" value="ECO:0007669"/>
    <property type="project" value="InterPro"/>
</dbReference>
<keyword evidence="15" id="KW-1185">Reference proteome</keyword>
<dbReference type="Proteomes" id="UP001443914">
    <property type="component" value="Unassembled WGS sequence"/>
</dbReference>
<evidence type="ECO:0000256" key="4">
    <source>
        <dbReference type="ARBA" id="ARBA00022617"/>
    </source>
</evidence>
<evidence type="ECO:0000256" key="6">
    <source>
        <dbReference type="ARBA" id="ARBA00022723"/>
    </source>
</evidence>
<keyword evidence="4 12" id="KW-0349">Heme</keyword>
<dbReference type="AlphaFoldDB" id="A0AAW1I2I9"/>